<organism evidence="3 4">
    <name type="scientific">Pseudoalteromonas peptidolytica F12-50-A1</name>
    <dbReference type="NCBI Taxonomy" id="1315280"/>
    <lineage>
        <taxon>Bacteria</taxon>
        <taxon>Pseudomonadati</taxon>
        <taxon>Pseudomonadota</taxon>
        <taxon>Gammaproteobacteria</taxon>
        <taxon>Alteromonadales</taxon>
        <taxon>Pseudoalteromonadaceae</taxon>
        <taxon>Pseudoalteromonas</taxon>
    </lineage>
</organism>
<dbReference type="SUPFAM" id="SSF51556">
    <property type="entry name" value="Metallo-dependent hydrolases"/>
    <property type="match status" value="1"/>
</dbReference>
<evidence type="ECO:0000313" key="4">
    <source>
        <dbReference type="Proteomes" id="UP000660708"/>
    </source>
</evidence>
<evidence type="ECO:0000259" key="2">
    <source>
        <dbReference type="Pfam" id="PF04909"/>
    </source>
</evidence>
<proteinExistence type="inferred from homology"/>
<comment type="caution">
    <text evidence="3">The sequence shown here is derived from an EMBL/GenBank/DDBJ whole genome shotgun (WGS) entry which is preliminary data.</text>
</comment>
<evidence type="ECO:0000256" key="1">
    <source>
        <dbReference type="ARBA" id="ARBA00038310"/>
    </source>
</evidence>
<name>A0A8I0MSM7_9GAMM</name>
<dbReference type="InterPro" id="IPR052350">
    <property type="entry name" value="Metallo-dep_Lactonases"/>
</dbReference>
<gene>
    <name evidence="3" type="ORF">PPEP_a3414</name>
</gene>
<comment type="similarity">
    <text evidence="1">Belongs to the metallo-dependent hydrolases superfamily.</text>
</comment>
<dbReference type="RefSeq" id="WP_147389868.1">
    <property type="nucleotide sequence ID" value="NZ_AQHF01000019.1"/>
</dbReference>
<reference evidence="3 4" key="1">
    <citation type="submission" date="2015-06" db="EMBL/GenBank/DDBJ databases">
        <title>Genome sequence of Pseudoalteromonas peptidolytica.</title>
        <authorList>
            <person name="Xie B.-B."/>
            <person name="Rong J.-C."/>
            <person name="Qin Q.-L."/>
            <person name="Zhang Y.-Z."/>
        </authorList>
    </citation>
    <scope>NUCLEOTIDE SEQUENCE [LARGE SCALE GENOMIC DNA]</scope>
    <source>
        <strain evidence="3 4">F12-50-A1</strain>
    </source>
</reference>
<protein>
    <recommendedName>
        <fullName evidence="2">Amidohydrolase-related domain-containing protein</fullName>
    </recommendedName>
</protein>
<keyword evidence="4" id="KW-1185">Reference proteome</keyword>
<dbReference type="Gene3D" id="3.20.20.140">
    <property type="entry name" value="Metal-dependent hydrolases"/>
    <property type="match status" value="1"/>
</dbReference>
<dbReference type="PANTHER" id="PTHR43569">
    <property type="entry name" value="AMIDOHYDROLASE"/>
    <property type="match status" value="1"/>
</dbReference>
<dbReference type="Proteomes" id="UP000660708">
    <property type="component" value="Unassembled WGS sequence"/>
</dbReference>
<dbReference type="Pfam" id="PF04909">
    <property type="entry name" value="Amidohydro_2"/>
    <property type="match status" value="1"/>
</dbReference>
<dbReference type="EMBL" id="AQHF01000019">
    <property type="protein sequence ID" value="MBE0345069.1"/>
    <property type="molecule type" value="Genomic_DNA"/>
</dbReference>
<dbReference type="InterPro" id="IPR032466">
    <property type="entry name" value="Metal_Hydrolase"/>
</dbReference>
<feature type="domain" description="Amidohydrolase-related" evidence="2">
    <location>
        <begin position="6"/>
        <end position="275"/>
    </location>
</feature>
<dbReference type="PANTHER" id="PTHR43569:SF2">
    <property type="entry name" value="AMIDOHYDROLASE-RELATED DOMAIN-CONTAINING PROTEIN"/>
    <property type="match status" value="1"/>
</dbReference>
<sequence length="282" mass="32131">MSLPIIDTHLHFFDLAQGQYSWLKHNPPAWPNLAQIRQNHHLASIPAHDRFTLAGLVHIEAGFDNQHPINELHWLAQTLTGFPFKAVGYAPIDAPPKQFSAAITRLMTPTLVAVRDITEGADSRRLHTPWLQENLIYLASLGLHFEAQLAFSQCDTIELLLTLAQRHPRLKIVFNHAGFIEQTQPCTAVLQRISTLKNVMIKCSGHEMLQSPMALDKWLGHLIDHAGEDSLMLGSNYPVSLMQKHYWQVWQDYFNVIGLSSTWHKLSRENASKCYHLRTDLD</sequence>
<dbReference type="AlphaFoldDB" id="A0A8I0MSM7"/>
<dbReference type="InterPro" id="IPR006680">
    <property type="entry name" value="Amidohydro-rel"/>
</dbReference>
<accession>A0A8I0MSM7</accession>
<evidence type="ECO:0000313" key="3">
    <source>
        <dbReference type="EMBL" id="MBE0345069.1"/>
    </source>
</evidence>
<dbReference type="GO" id="GO:0016787">
    <property type="term" value="F:hydrolase activity"/>
    <property type="evidence" value="ECO:0007669"/>
    <property type="project" value="InterPro"/>
</dbReference>